<sequence>MNTQRTVYEYPDAGMIVFDEILVDQNIVIFTFNSGNKGYFDLLSGTAVFEEYNRKQQ</sequence>
<accession>L7VNT2</accession>
<evidence type="ECO:0000313" key="2">
    <source>
        <dbReference type="Proteomes" id="UP000011220"/>
    </source>
</evidence>
<dbReference type="PATRIC" id="fig|1121335.3.peg.1433"/>
<proteinExistence type="predicted"/>
<dbReference type="AlphaFoldDB" id="L7VNT2"/>
<keyword evidence="2" id="KW-1185">Reference proteome</keyword>
<evidence type="ECO:0000313" key="1">
    <source>
        <dbReference type="EMBL" id="AGC68442.1"/>
    </source>
</evidence>
<protein>
    <submittedName>
        <fullName evidence="1">Uncharacterized protein</fullName>
    </submittedName>
</protein>
<dbReference type="RefSeq" id="WP_015359127.1">
    <property type="nucleotide sequence ID" value="NC_020134.1"/>
</dbReference>
<gene>
    <name evidence="1" type="ordered locus">Cst_c14520</name>
</gene>
<dbReference type="Proteomes" id="UP000011220">
    <property type="component" value="Chromosome"/>
</dbReference>
<reference evidence="1 2" key="1">
    <citation type="journal article" date="2013" name="Genome Announc.">
        <title>Complete genome sequence of Clostridium stercorarium subsp. stercorarium strain DSM 8532, a thermophilic degrader of plant cell wall fibers.</title>
        <authorList>
            <person name="Poehlein A."/>
            <person name="Zverlov V.V."/>
            <person name="Daniel R."/>
            <person name="Schwarz W.H."/>
            <person name="Liebl W."/>
        </authorList>
    </citation>
    <scope>NUCLEOTIDE SEQUENCE [LARGE SCALE GENOMIC DNA]</scope>
    <source>
        <strain evidence="2">ATCC 35414 / DSM 8532 / NCIMB 11754</strain>
    </source>
</reference>
<dbReference type="KEGG" id="css:Cst_c14520"/>
<organism evidence="1 2">
    <name type="scientific">Thermoclostridium stercorarium (strain ATCC 35414 / DSM 8532 / NCIMB 11754)</name>
    <name type="common">Clostridium stercorarium</name>
    <dbReference type="NCBI Taxonomy" id="1121335"/>
    <lineage>
        <taxon>Bacteria</taxon>
        <taxon>Bacillati</taxon>
        <taxon>Bacillota</taxon>
        <taxon>Clostridia</taxon>
        <taxon>Eubacteriales</taxon>
        <taxon>Oscillospiraceae</taxon>
        <taxon>Thermoclostridium</taxon>
    </lineage>
</organism>
<dbReference type="EMBL" id="CP004044">
    <property type="protein sequence ID" value="AGC68442.1"/>
    <property type="molecule type" value="Genomic_DNA"/>
</dbReference>
<name>L7VNT2_THES1</name>